<dbReference type="CDD" id="cd03257">
    <property type="entry name" value="ABC_NikE_OppD_transporters"/>
    <property type="match status" value="1"/>
</dbReference>
<dbReference type="SUPFAM" id="SSF52540">
    <property type="entry name" value="P-loop containing nucleoside triphosphate hydrolases"/>
    <property type="match status" value="1"/>
</dbReference>
<dbReference type="PROSITE" id="PS50893">
    <property type="entry name" value="ABC_TRANSPORTER_2"/>
    <property type="match status" value="1"/>
</dbReference>
<dbReference type="GO" id="GO:0005886">
    <property type="term" value="C:plasma membrane"/>
    <property type="evidence" value="ECO:0007669"/>
    <property type="project" value="UniProtKB-SubCell"/>
</dbReference>
<keyword evidence="3" id="KW-0813">Transport</keyword>
<comment type="subcellular location">
    <subcellularLocation>
        <location evidence="1">Cell inner membrane</location>
        <topology evidence="1">Peripheral membrane protein</topology>
    </subcellularLocation>
</comment>
<dbReference type="NCBIfam" id="TIGR01727">
    <property type="entry name" value="oligo_HPY"/>
    <property type="match status" value="1"/>
</dbReference>
<dbReference type="Pfam" id="PF00005">
    <property type="entry name" value="ABC_tran"/>
    <property type="match status" value="1"/>
</dbReference>
<dbReference type="PROSITE" id="PS00211">
    <property type="entry name" value="ABC_TRANSPORTER_1"/>
    <property type="match status" value="1"/>
</dbReference>
<keyword evidence="8" id="KW-1185">Reference proteome</keyword>
<dbReference type="SMART" id="SM00382">
    <property type="entry name" value="AAA"/>
    <property type="match status" value="1"/>
</dbReference>
<name>A0AAE3NRR7_9RHOB</name>
<evidence type="ECO:0000256" key="1">
    <source>
        <dbReference type="ARBA" id="ARBA00004417"/>
    </source>
</evidence>
<sequence>MSGTGTHDAAPLLQVTDLRVSFGAVKAVDGVSFDLRPGEILGLVGESGSGKSTVGRAVLRINRVSSGSIRFEGTEVTGLSPHALLPLRRRMQMIFQDPRGSLDPRMKVGRLLAEPLEIHGLLDRQGRRARVAELLRLVGLAPEAAGRYPHQFSGGQAQRIAIARALALDPALIVADEPISSLDVSIQAQVINLLAELRRSLQVAMIFIAHDLSVVRHIADRVAVMYLGRIVEIADKADLYTRPGHPYTRSLLSAVPLPDPVKERQRSRTILKGELPSPENPPSGCCFSTRCPLRASLGDPPECTATRPQLNETGGGHRIACHFADPAATPASV</sequence>
<dbReference type="InterPro" id="IPR003439">
    <property type="entry name" value="ABC_transporter-like_ATP-bd"/>
</dbReference>
<evidence type="ECO:0000259" key="6">
    <source>
        <dbReference type="PROSITE" id="PS50893"/>
    </source>
</evidence>
<accession>A0AAE3NRR7</accession>
<dbReference type="GO" id="GO:0005524">
    <property type="term" value="F:ATP binding"/>
    <property type="evidence" value="ECO:0007669"/>
    <property type="project" value="UniProtKB-KW"/>
</dbReference>
<dbReference type="PANTHER" id="PTHR43776">
    <property type="entry name" value="TRANSPORT ATP-BINDING PROTEIN"/>
    <property type="match status" value="1"/>
</dbReference>
<comment type="caution">
    <text evidence="7">The sequence shown here is derived from an EMBL/GenBank/DDBJ whole genome shotgun (WGS) entry which is preliminary data.</text>
</comment>
<dbReference type="FunFam" id="3.40.50.300:FF:000016">
    <property type="entry name" value="Oligopeptide ABC transporter ATP-binding component"/>
    <property type="match status" value="1"/>
</dbReference>
<protein>
    <submittedName>
        <fullName evidence="7">ATP-binding cassette domain-containing protein</fullName>
    </submittedName>
</protein>
<evidence type="ECO:0000256" key="2">
    <source>
        <dbReference type="ARBA" id="ARBA00005417"/>
    </source>
</evidence>
<evidence type="ECO:0000256" key="5">
    <source>
        <dbReference type="ARBA" id="ARBA00022840"/>
    </source>
</evidence>
<comment type="similarity">
    <text evidence="2">Belongs to the ABC transporter superfamily.</text>
</comment>
<dbReference type="InterPro" id="IPR013563">
    <property type="entry name" value="Oligopep_ABC_C"/>
</dbReference>
<dbReference type="InterPro" id="IPR050319">
    <property type="entry name" value="ABC_transp_ATP-bind"/>
</dbReference>
<dbReference type="Gene3D" id="3.40.50.300">
    <property type="entry name" value="P-loop containing nucleotide triphosphate hydrolases"/>
    <property type="match status" value="1"/>
</dbReference>
<dbReference type="Pfam" id="PF08352">
    <property type="entry name" value="oligo_HPY"/>
    <property type="match status" value="1"/>
</dbReference>
<reference evidence="7" key="1">
    <citation type="submission" date="2023-03" db="EMBL/GenBank/DDBJ databases">
        <title>Multiphase analysis and comparison of six strains from genera Psychromarinibacter, Lutimaribacter, and Maritimibacter, including a novel species: Psychromarinibacter sediminicola sp. nov.</title>
        <authorList>
            <person name="Wang Y.-H."/>
            <person name="Ye M.-Q."/>
            <person name="Du Z.-J."/>
        </authorList>
    </citation>
    <scope>NUCLEOTIDE SEQUENCE</scope>
    <source>
        <strain evidence="7">C21-152</strain>
    </source>
</reference>
<keyword evidence="5 7" id="KW-0067">ATP-binding</keyword>
<dbReference type="InterPro" id="IPR003593">
    <property type="entry name" value="AAA+_ATPase"/>
</dbReference>
<dbReference type="GO" id="GO:0055085">
    <property type="term" value="P:transmembrane transport"/>
    <property type="evidence" value="ECO:0007669"/>
    <property type="project" value="UniProtKB-ARBA"/>
</dbReference>
<keyword evidence="4" id="KW-0547">Nucleotide-binding</keyword>
<gene>
    <name evidence="7" type="ORF">P1J78_10890</name>
</gene>
<evidence type="ECO:0000256" key="4">
    <source>
        <dbReference type="ARBA" id="ARBA00022741"/>
    </source>
</evidence>
<dbReference type="RefSeq" id="WP_275567375.1">
    <property type="nucleotide sequence ID" value="NZ_JARGYC010000024.1"/>
</dbReference>
<dbReference type="InterPro" id="IPR017871">
    <property type="entry name" value="ABC_transporter-like_CS"/>
</dbReference>
<dbReference type="EMBL" id="JARGYC010000024">
    <property type="protein sequence ID" value="MDF0601236.1"/>
    <property type="molecule type" value="Genomic_DNA"/>
</dbReference>
<dbReference type="GO" id="GO:0015833">
    <property type="term" value="P:peptide transport"/>
    <property type="evidence" value="ECO:0007669"/>
    <property type="project" value="InterPro"/>
</dbReference>
<organism evidence="7 8">
    <name type="scientific">Psychromarinibacter sediminicola</name>
    <dbReference type="NCBI Taxonomy" id="3033385"/>
    <lineage>
        <taxon>Bacteria</taxon>
        <taxon>Pseudomonadati</taxon>
        <taxon>Pseudomonadota</taxon>
        <taxon>Alphaproteobacteria</taxon>
        <taxon>Rhodobacterales</taxon>
        <taxon>Paracoccaceae</taxon>
        <taxon>Psychromarinibacter</taxon>
    </lineage>
</organism>
<dbReference type="Proteomes" id="UP001220964">
    <property type="component" value="Unassembled WGS sequence"/>
</dbReference>
<dbReference type="AlphaFoldDB" id="A0AAE3NRR7"/>
<proteinExistence type="inferred from homology"/>
<feature type="domain" description="ABC transporter" evidence="6">
    <location>
        <begin position="13"/>
        <end position="252"/>
    </location>
</feature>
<evidence type="ECO:0000313" key="7">
    <source>
        <dbReference type="EMBL" id="MDF0601236.1"/>
    </source>
</evidence>
<dbReference type="PANTHER" id="PTHR43776:SF7">
    <property type="entry name" value="D,D-DIPEPTIDE TRANSPORT ATP-BINDING PROTEIN DDPF-RELATED"/>
    <property type="match status" value="1"/>
</dbReference>
<dbReference type="GO" id="GO:0016887">
    <property type="term" value="F:ATP hydrolysis activity"/>
    <property type="evidence" value="ECO:0007669"/>
    <property type="project" value="InterPro"/>
</dbReference>
<evidence type="ECO:0000313" key="8">
    <source>
        <dbReference type="Proteomes" id="UP001220964"/>
    </source>
</evidence>
<dbReference type="InterPro" id="IPR027417">
    <property type="entry name" value="P-loop_NTPase"/>
</dbReference>
<evidence type="ECO:0000256" key="3">
    <source>
        <dbReference type="ARBA" id="ARBA00022448"/>
    </source>
</evidence>